<sequence length="494" mass="56341">MSFSVIFNEHELNELLDVTDLRRGVGSPRTNNFQRMGSSQLQRYLGHTKDNAVWEMDFKVKHDLINKRRELADMLDVDEPKALIFGDEPDKYAMAVPEGDTPLEEQVFLGKGTIEWIVVNGKSYSIDAKQFPFVDDEVTVENKGTDVAPLDIHTTFTSDADSIGFVSEDHIVQLGTAYSEDEENFVPSDKIINDYMGGQQKEHWRENVGRVRWRSDSGDNTSQIMGSIDWSDKKSAANVKTFGPIDKTKPGFWHGPTITRFLTNELPNFEAFHRFQFKPVDGYYGKKGAQGLIEINYADADSNFVMGFEMKDNTDTIEEITYSFFIGTTRIVEMKLPNKIATEGGGFYGSIQMTKIGNEFTFKLARLRGTPLKETWSVTKTYHNETVAMLNASRIDCFLSQWKNFTTMDLGLTHTRLTQINTEDDTMVPLTFYEDDELFVEGTTNRVYINGIRNDNYRVIGSSQFLEAPKGKSEYSVLTDGSYEGYLEMRERYL</sequence>
<dbReference type="Proteomes" id="UP000280475">
    <property type="component" value="Chromosome"/>
</dbReference>
<reference evidence="2 3" key="1">
    <citation type="journal article" date="2012" name="Int. J. Syst. Evol. Microbiol.">
        <title>Characterization of Tetragenococcus strains from sugar thick juice reveals a novel species, Tetragenococcus osmophilus sp. nov., and divides Tetragenococcus halophilus into two subspecies, T. halophilus subsp. halophilus subsp. nov. and T. halophilus subsp. flandriensis subsp. nov.</title>
        <authorList>
            <person name="Juste A."/>
            <person name="Van Trappen S."/>
            <person name="Verreth C."/>
            <person name="Cleenwerck I."/>
            <person name="De Vos P."/>
            <person name="Lievens B."/>
            <person name="Willems K.A."/>
        </authorList>
    </citation>
    <scope>NUCLEOTIDE SEQUENCE [LARGE SCALE GENOMIC DNA]</scope>
    <source>
        <strain evidence="2 3">LMG 26042</strain>
    </source>
</reference>
<feature type="domain" description="Siphovirus-type tail component RIFT-related" evidence="1">
    <location>
        <begin position="62"/>
        <end position="115"/>
    </location>
</feature>
<evidence type="ECO:0000313" key="3">
    <source>
        <dbReference type="Proteomes" id="UP000280475"/>
    </source>
</evidence>
<dbReference type="NCBIfam" id="TIGR01633">
    <property type="entry name" value="phi3626_gp14_N"/>
    <property type="match status" value="1"/>
</dbReference>
<protein>
    <recommendedName>
        <fullName evidence="1">Siphovirus-type tail component RIFT-related domain-containing protein</fullName>
    </recommendedName>
</protein>
<organism evidence="2 3">
    <name type="scientific">Tetragenococcus halophilus</name>
    <name type="common">Pediococcus halophilus</name>
    <dbReference type="NCBI Taxonomy" id="51669"/>
    <lineage>
        <taxon>Bacteria</taxon>
        <taxon>Bacillati</taxon>
        <taxon>Bacillota</taxon>
        <taxon>Bacilli</taxon>
        <taxon>Lactobacillales</taxon>
        <taxon>Enterococcaceae</taxon>
        <taxon>Tetragenococcus</taxon>
    </lineage>
</organism>
<gene>
    <name evidence="2" type="ORF">C7H83_06790</name>
</gene>
<dbReference type="EMBL" id="CP027768">
    <property type="protein sequence ID" value="AYW50185.1"/>
    <property type="molecule type" value="Genomic_DNA"/>
</dbReference>
<evidence type="ECO:0000313" key="2">
    <source>
        <dbReference type="EMBL" id="AYW50185.1"/>
    </source>
</evidence>
<proteinExistence type="predicted"/>
<dbReference type="InterPro" id="IPR008841">
    <property type="entry name" value="Siphovirus-type_tail_N"/>
</dbReference>
<dbReference type="AlphaFoldDB" id="A0A3G5FIU9"/>
<dbReference type="Gene3D" id="2.40.30.200">
    <property type="match status" value="1"/>
</dbReference>
<evidence type="ECO:0000259" key="1">
    <source>
        <dbReference type="Pfam" id="PF05709"/>
    </source>
</evidence>
<dbReference type="InterPro" id="IPR006520">
    <property type="entry name" value="Dit_BPSPP_N"/>
</dbReference>
<dbReference type="RefSeq" id="WP_103892485.1">
    <property type="nucleotide sequence ID" value="NZ_CP027768.1"/>
</dbReference>
<dbReference type="Pfam" id="PF05709">
    <property type="entry name" value="Sipho_tail"/>
    <property type="match status" value="1"/>
</dbReference>
<accession>A0A3G5FIU9</accession>
<name>A0A3G5FIU9_TETHA</name>